<evidence type="ECO:0000313" key="1">
    <source>
        <dbReference type="EMBL" id="KAG1549888.1"/>
    </source>
</evidence>
<evidence type="ECO:0000313" key="2">
    <source>
        <dbReference type="Proteomes" id="UP000740926"/>
    </source>
</evidence>
<protein>
    <submittedName>
        <fullName evidence="1">Uncharacterized protein</fullName>
    </submittedName>
</protein>
<dbReference type="Proteomes" id="UP000740926">
    <property type="component" value="Unassembled WGS sequence"/>
</dbReference>
<dbReference type="AlphaFoldDB" id="A0A9P7CE91"/>
<organism evidence="1 2">
    <name type="scientific">Rhizopus delemar</name>
    <dbReference type="NCBI Taxonomy" id="936053"/>
    <lineage>
        <taxon>Eukaryota</taxon>
        <taxon>Fungi</taxon>
        <taxon>Fungi incertae sedis</taxon>
        <taxon>Mucoromycota</taxon>
        <taxon>Mucoromycotina</taxon>
        <taxon>Mucoromycetes</taxon>
        <taxon>Mucorales</taxon>
        <taxon>Mucorineae</taxon>
        <taxon>Rhizopodaceae</taxon>
        <taxon>Rhizopus</taxon>
    </lineage>
</organism>
<sequence length="286" mass="31234">MRGDLAVQCRLVAQQLVQAARGDRLAQAELQLPVDELVGSAERAVCAHRVNHLHGRGQVHPQGHLVAAQQFLAGHVQRTRTQLHALHRHIAVEVPERVQAGVQRLPQRALNEQQADRLARHGADHRYTRQHAQLAQALLHVRRNARLVTQRHHAHLGVDRTPPVQTAAARRQDFIDAAIAQQQADLGSTDVGQHEVRVQPCAQCLDQAVLVAAGVGRALRCGVDVHLRAAAEGRQAVHARQQDLLETTVAIHQAALAVADHDLDGPEHGILSLYGSGGSTRWDETS</sequence>
<gene>
    <name evidence="1" type="ORF">G6F50_013320</name>
</gene>
<name>A0A9P7CE91_9FUNG</name>
<accession>A0A9P7CE91</accession>
<reference evidence="1 2" key="1">
    <citation type="journal article" date="2020" name="Microb. Genom.">
        <title>Genetic diversity of clinical and environmental Mucorales isolates obtained from an investigation of mucormycosis cases among solid organ transplant recipients.</title>
        <authorList>
            <person name="Nguyen M.H."/>
            <person name="Kaul D."/>
            <person name="Muto C."/>
            <person name="Cheng S.J."/>
            <person name="Richter R.A."/>
            <person name="Bruno V.M."/>
            <person name="Liu G."/>
            <person name="Beyhan S."/>
            <person name="Sundermann A.J."/>
            <person name="Mounaud S."/>
            <person name="Pasculle A.W."/>
            <person name="Nierman W.C."/>
            <person name="Driscoll E."/>
            <person name="Cumbie R."/>
            <person name="Clancy C.J."/>
            <person name="Dupont C.L."/>
        </authorList>
    </citation>
    <scope>NUCLEOTIDE SEQUENCE [LARGE SCALE GENOMIC DNA]</scope>
    <source>
        <strain evidence="1 2">GL24</strain>
    </source>
</reference>
<dbReference type="EMBL" id="JAANIU010005117">
    <property type="protein sequence ID" value="KAG1549888.1"/>
    <property type="molecule type" value="Genomic_DNA"/>
</dbReference>
<keyword evidence="2" id="KW-1185">Reference proteome</keyword>
<proteinExistence type="predicted"/>
<comment type="caution">
    <text evidence="1">The sequence shown here is derived from an EMBL/GenBank/DDBJ whole genome shotgun (WGS) entry which is preliminary data.</text>
</comment>